<accession>A0A6M9Z3I9</accession>
<evidence type="ECO:0000313" key="1">
    <source>
        <dbReference type="EMBL" id="QKN87560.1"/>
    </source>
</evidence>
<dbReference type="Proteomes" id="UP000509653">
    <property type="component" value="Segment"/>
</dbReference>
<keyword evidence="2" id="KW-1185">Reference proteome</keyword>
<name>A0A6M9Z3I9_9CAUD</name>
<dbReference type="KEGG" id="vg:80025905"/>
<sequence>MSDVIPRETAFADARAELDRARQRIAADRNAGRLPLEHELILRRLERQQVRPAQTAA</sequence>
<protein>
    <submittedName>
        <fullName evidence="1">Uncharacterized protein</fullName>
    </submittedName>
</protein>
<dbReference type="RefSeq" id="YP_010756153.1">
    <property type="nucleotide sequence ID" value="NC_073483.1"/>
</dbReference>
<gene>
    <name evidence="1" type="primary">33</name>
    <name evidence="1" type="ORF">SEA_IGNACIO_33</name>
</gene>
<evidence type="ECO:0000313" key="2">
    <source>
        <dbReference type="Proteomes" id="UP000509653"/>
    </source>
</evidence>
<reference evidence="1 2" key="1">
    <citation type="submission" date="2020-05" db="EMBL/GenBank/DDBJ databases">
        <authorList>
            <person name="Coronado A."/>
            <person name="Gutierrez-Langa M.A."/>
            <person name="Hernandez Olmos D."/>
            <person name="Menchaca C."/>
            <person name="Layton S.R."/>
            <person name="Hughes L.E."/>
            <person name="Garlena R.A."/>
            <person name="Russell D.A."/>
            <person name="Pope W.H."/>
            <person name="Jacobs-Sera D."/>
            <person name="Hatfull G.F."/>
        </authorList>
    </citation>
    <scope>NUCLEOTIDE SEQUENCE [LARGE SCALE GENOMIC DNA]</scope>
</reference>
<proteinExistence type="predicted"/>
<organism evidence="1 2">
    <name type="scientific">Streptomyces phage Ignacio</name>
    <dbReference type="NCBI Taxonomy" id="2736272"/>
    <lineage>
        <taxon>Viruses</taxon>
        <taxon>Duplodnaviria</taxon>
        <taxon>Heunggongvirae</taxon>
        <taxon>Uroviricota</taxon>
        <taxon>Caudoviricetes</taxon>
        <taxon>Ignaciovirus</taxon>
        <taxon>Ignaciovirus ignacio</taxon>
    </lineage>
</organism>
<dbReference type="GeneID" id="80025905"/>
<dbReference type="EMBL" id="MT451980">
    <property type="protein sequence ID" value="QKN87560.1"/>
    <property type="molecule type" value="Genomic_DNA"/>
</dbReference>